<dbReference type="AlphaFoldDB" id="A0A0A0KY07"/>
<evidence type="ECO:0000313" key="1">
    <source>
        <dbReference type="EMBL" id="KGN52726.1"/>
    </source>
</evidence>
<dbReference type="Gramene" id="KGN52726">
    <property type="protein sequence ID" value="KGN52726"/>
    <property type="gene ID" value="Csa_5G652310"/>
</dbReference>
<name>A0A0A0KY07_CUCSA</name>
<organism evidence="1 2">
    <name type="scientific">Cucumis sativus</name>
    <name type="common">Cucumber</name>
    <dbReference type="NCBI Taxonomy" id="3659"/>
    <lineage>
        <taxon>Eukaryota</taxon>
        <taxon>Viridiplantae</taxon>
        <taxon>Streptophyta</taxon>
        <taxon>Embryophyta</taxon>
        <taxon>Tracheophyta</taxon>
        <taxon>Spermatophyta</taxon>
        <taxon>Magnoliopsida</taxon>
        <taxon>eudicotyledons</taxon>
        <taxon>Gunneridae</taxon>
        <taxon>Pentapetalae</taxon>
        <taxon>rosids</taxon>
        <taxon>fabids</taxon>
        <taxon>Cucurbitales</taxon>
        <taxon>Cucurbitaceae</taxon>
        <taxon>Benincaseae</taxon>
        <taxon>Cucumis</taxon>
    </lineage>
</organism>
<reference evidence="1 2" key="1">
    <citation type="journal article" date="2009" name="Nat. Genet.">
        <title>The genome of the cucumber, Cucumis sativus L.</title>
        <authorList>
            <person name="Huang S."/>
            <person name="Li R."/>
            <person name="Zhang Z."/>
            <person name="Li L."/>
            <person name="Gu X."/>
            <person name="Fan W."/>
            <person name="Lucas W.J."/>
            <person name="Wang X."/>
            <person name="Xie B."/>
            <person name="Ni P."/>
            <person name="Ren Y."/>
            <person name="Zhu H."/>
            <person name="Li J."/>
            <person name="Lin K."/>
            <person name="Jin W."/>
            <person name="Fei Z."/>
            <person name="Li G."/>
            <person name="Staub J."/>
            <person name="Kilian A."/>
            <person name="van der Vossen E.A."/>
            <person name="Wu Y."/>
            <person name="Guo J."/>
            <person name="He J."/>
            <person name="Jia Z."/>
            <person name="Ren Y."/>
            <person name="Tian G."/>
            <person name="Lu Y."/>
            <person name="Ruan J."/>
            <person name="Qian W."/>
            <person name="Wang M."/>
            <person name="Huang Q."/>
            <person name="Li B."/>
            <person name="Xuan Z."/>
            <person name="Cao J."/>
            <person name="Asan"/>
            <person name="Wu Z."/>
            <person name="Zhang J."/>
            <person name="Cai Q."/>
            <person name="Bai Y."/>
            <person name="Zhao B."/>
            <person name="Han Y."/>
            <person name="Li Y."/>
            <person name="Li X."/>
            <person name="Wang S."/>
            <person name="Shi Q."/>
            <person name="Liu S."/>
            <person name="Cho W.K."/>
            <person name="Kim J.Y."/>
            <person name="Xu Y."/>
            <person name="Heller-Uszynska K."/>
            <person name="Miao H."/>
            <person name="Cheng Z."/>
            <person name="Zhang S."/>
            <person name="Wu J."/>
            <person name="Yang Y."/>
            <person name="Kang H."/>
            <person name="Li M."/>
            <person name="Liang H."/>
            <person name="Ren X."/>
            <person name="Shi Z."/>
            <person name="Wen M."/>
            <person name="Jian M."/>
            <person name="Yang H."/>
            <person name="Zhang G."/>
            <person name="Yang Z."/>
            <person name="Chen R."/>
            <person name="Liu S."/>
            <person name="Li J."/>
            <person name="Ma L."/>
            <person name="Liu H."/>
            <person name="Zhou Y."/>
            <person name="Zhao J."/>
            <person name="Fang X."/>
            <person name="Li G."/>
            <person name="Fang L."/>
            <person name="Li Y."/>
            <person name="Liu D."/>
            <person name="Zheng H."/>
            <person name="Zhang Y."/>
            <person name="Qin N."/>
            <person name="Li Z."/>
            <person name="Yang G."/>
            <person name="Yang S."/>
            <person name="Bolund L."/>
            <person name="Kristiansen K."/>
            <person name="Zheng H."/>
            <person name="Li S."/>
            <person name="Zhang X."/>
            <person name="Yang H."/>
            <person name="Wang J."/>
            <person name="Sun R."/>
            <person name="Zhang B."/>
            <person name="Jiang S."/>
            <person name="Wang J."/>
            <person name="Du Y."/>
            <person name="Li S."/>
        </authorList>
    </citation>
    <scope>NUCLEOTIDE SEQUENCE [LARGE SCALE GENOMIC DNA]</scope>
    <source>
        <strain evidence="2">cv. 9930</strain>
    </source>
</reference>
<dbReference type="Proteomes" id="UP000029981">
    <property type="component" value="Chromosome 5"/>
</dbReference>
<dbReference type="EMBL" id="CM002926">
    <property type="protein sequence ID" value="KGN52726.1"/>
    <property type="molecule type" value="Genomic_DNA"/>
</dbReference>
<evidence type="ECO:0000313" key="2">
    <source>
        <dbReference type="Proteomes" id="UP000029981"/>
    </source>
</evidence>
<reference evidence="1 2" key="4">
    <citation type="journal article" date="2011" name="BMC Genomics">
        <title>RNA-Seq improves annotation of protein-coding genes in the cucumber genome.</title>
        <authorList>
            <person name="Li Z."/>
            <person name="Zhang Z."/>
            <person name="Yan P."/>
            <person name="Huang S."/>
            <person name="Fei Z."/>
            <person name="Lin K."/>
        </authorList>
    </citation>
    <scope>NUCLEOTIDE SEQUENCE [LARGE SCALE GENOMIC DNA]</scope>
    <source>
        <strain evidence="2">cv. 9930</strain>
    </source>
</reference>
<proteinExistence type="predicted"/>
<gene>
    <name evidence="1" type="ORF">Csa_5G652310</name>
</gene>
<protein>
    <submittedName>
        <fullName evidence="1">Uncharacterized protein</fullName>
    </submittedName>
</protein>
<accession>A0A0A0KY07</accession>
<reference evidence="1 2" key="2">
    <citation type="journal article" date="2009" name="PLoS ONE">
        <title>An integrated genetic and cytogenetic map of the cucumber genome.</title>
        <authorList>
            <person name="Ren Y."/>
            <person name="Zhang Z."/>
            <person name="Liu J."/>
            <person name="Staub J.E."/>
            <person name="Han Y."/>
            <person name="Cheng Z."/>
            <person name="Li X."/>
            <person name="Lu J."/>
            <person name="Miao H."/>
            <person name="Kang H."/>
            <person name="Xie B."/>
            <person name="Gu X."/>
            <person name="Wang X."/>
            <person name="Du Y."/>
            <person name="Jin W."/>
            <person name="Huang S."/>
        </authorList>
    </citation>
    <scope>NUCLEOTIDE SEQUENCE [LARGE SCALE GENOMIC DNA]</scope>
    <source>
        <strain evidence="2">cv. 9930</strain>
    </source>
</reference>
<reference evidence="1 2" key="3">
    <citation type="journal article" date="2010" name="BMC Genomics">
        <title>Transcriptome sequencing and comparative analysis of cucumber flowers with different sex types.</title>
        <authorList>
            <person name="Guo S."/>
            <person name="Zheng Y."/>
            <person name="Joung J.G."/>
            <person name="Liu S."/>
            <person name="Zhang Z."/>
            <person name="Crasta O.R."/>
            <person name="Sobral B.W."/>
            <person name="Xu Y."/>
            <person name="Huang S."/>
            <person name="Fei Z."/>
        </authorList>
    </citation>
    <scope>NUCLEOTIDE SEQUENCE [LARGE SCALE GENOMIC DNA]</scope>
    <source>
        <strain evidence="2">cv. 9930</strain>
    </source>
</reference>
<keyword evidence="2" id="KW-1185">Reference proteome</keyword>
<sequence length="86" mass="9648">MSGLRINGSECCVLGINSEEEKIKRWADWIGCGVGSLPSSYLGLVSLFRILWWIKFTEGEVCKCSERLMCDFRWEGVGEGTKALVI</sequence>